<evidence type="ECO:0000256" key="5">
    <source>
        <dbReference type="SAM" id="MobiDB-lite"/>
    </source>
</evidence>
<keyword evidence="3 4" id="KW-0129">CBS domain</keyword>
<feature type="domain" description="CBS" evidence="6">
    <location>
        <begin position="200"/>
        <end position="257"/>
    </location>
</feature>
<reference evidence="7 8" key="1">
    <citation type="submission" date="2017-09" db="EMBL/GenBank/DDBJ databases">
        <authorList>
            <person name="Ehlers B."/>
            <person name="Leendertz F.H."/>
        </authorList>
    </citation>
    <scope>NUCLEOTIDE SEQUENCE [LARGE SCALE GENOMIC DNA]</scope>
    <source>
        <strain evidence="7 8">CGMCC 1.12662</strain>
    </source>
</reference>
<dbReference type="Pfam" id="PF03471">
    <property type="entry name" value="CorC_HlyC"/>
    <property type="match status" value="1"/>
</dbReference>
<dbReference type="PANTHER" id="PTHR22777:SF27">
    <property type="entry name" value="MAGNESIUM AND COBALT EFFLUX PROTEIN CORC"/>
    <property type="match status" value="1"/>
</dbReference>
<dbReference type="InterPro" id="IPR000644">
    <property type="entry name" value="CBS_dom"/>
</dbReference>
<evidence type="ECO:0000256" key="1">
    <source>
        <dbReference type="ARBA" id="ARBA00006446"/>
    </source>
</evidence>
<dbReference type="Gene3D" id="3.10.580.10">
    <property type="entry name" value="CBS-domain"/>
    <property type="match status" value="1"/>
</dbReference>
<evidence type="ECO:0000256" key="2">
    <source>
        <dbReference type="ARBA" id="ARBA00022737"/>
    </source>
</evidence>
<dbReference type="PROSITE" id="PS51371">
    <property type="entry name" value="CBS"/>
    <property type="match status" value="2"/>
</dbReference>
<feature type="region of interest" description="Disordered" evidence="5">
    <location>
        <begin position="1"/>
        <end position="119"/>
    </location>
</feature>
<evidence type="ECO:0000313" key="7">
    <source>
        <dbReference type="EMBL" id="SNY46667.1"/>
    </source>
</evidence>
<evidence type="ECO:0000259" key="6">
    <source>
        <dbReference type="PROSITE" id="PS51371"/>
    </source>
</evidence>
<dbReference type="GO" id="GO:0050660">
    <property type="term" value="F:flavin adenine dinucleotide binding"/>
    <property type="evidence" value="ECO:0007669"/>
    <property type="project" value="InterPro"/>
</dbReference>
<comment type="similarity">
    <text evidence="1">Belongs to the UPF0053 family. Hemolysin C subfamily.</text>
</comment>
<dbReference type="InterPro" id="IPR005170">
    <property type="entry name" value="Transptr-assoc_dom"/>
</dbReference>
<gene>
    <name evidence="7" type="ORF">SAMN06297129_1006</name>
</gene>
<dbReference type="Pfam" id="PF00571">
    <property type="entry name" value="CBS"/>
    <property type="match status" value="2"/>
</dbReference>
<accession>A0A285IFU1</accession>
<feature type="domain" description="CBS" evidence="6">
    <location>
        <begin position="134"/>
        <end position="195"/>
    </location>
</feature>
<feature type="compositionally biased region" description="Polar residues" evidence="5">
    <location>
        <begin position="102"/>
        <end position="116"/>
    </location>
</feature>
<dbReference type="AlphaFoldDB" id="A0A285IFU1"/>
<organism evidence="7 8">
    <name type="scientific">Pseudooceanicola antarcticus</name>
    <dbReference type="NCBI Taxonomy" id="1247613"/>
    <lineage>
        <taxon>Bacteria</taxon>
        <taxon>Pseudomonadati</taxon>
        <taxon>Pseudomonadota</taxon>
        <taxon>Alphaproteobacteria</taxon>
        <taxon>Rhodobacterales</taxon>
        <taxon>Paracoccaceae</taxon>
        <taxon>Pseudooceanicola</taxon>
    </lineage>
</organism>
<protein>
    <submittedName>
        <fullName evidence="7">Magnesium and cobalt transporter</fullName>
    </submittedName>
</protein>
<dbReference type="SMART" id="SM00116">
    <property type="entry name" value="CBS"/>
    <property type="match status" value="2"/>
</dbReference>
<dbReference type="CDD" id="cd04590">
    <property type="entry name" value="CBS_pair_CorC_HlyC_assoc"/>
    <property type="match status" value="1"/>
</dbReference>
<dbReference type="SUPFAM" id="SSF56176">
    <property type="entry name" value="FAD-binding/transporter-associated domain-like"/>
    <property type="match status" value="1"/>
</dbReference>
<dbReference type="InterPro" id="IPR016169">
    <property type="entry name" value="FAD-bd_PCMH_sub2"/>
</dbReference>
<dbReference type="InterPro" id="IPR046342">
    <property type="entry name" value="CBS_dom_sf"/>
</dbReference>
<dbReference type="EMBL" id="OBEA01000002">
    <property type="protein sequence ID" value="SNY46667.1"/>
    <property type="molecule type" value="Genomic_DNA"/>
</dbReference>
<sequence>MGDSIDGSSNAAQRARPQTPDPAPHNAARMVDNTGRTTPISGPVAGQMSTGMTSAHGTPMNGKTANVPAATMAQPATTAAPVTGSRPGFFGRLLGQRRGDTRSGTTAGTPQNPQQNGRRHSLLNLRNMRVEDVAIPKVEIVSVPMTITQDDLVDVFRDTGMTRLPVYDETLDSPKGLVHLKDFALKHGWNGHGDFDLSQLLRPLLFVPPSMPIGVLLQKMQSERRHMALVIDEYGGVDGLVTIEDLIEQVIGEIEDEHDVDEDALWTREASGSYLALAKAPLEDFEEATSVNLTEDDSVDEEEIDTLGGLVFMLAGRVPARGEVVVHPDGHEFEVVDADPRRIKRLRVRLGAHAAE</sequence>
<keyword evidence="2" id="KW-0677">Repeat</keyword>
<dbReference type="InterPro" id="IPR036318">
    <property type="entry name" value="FAD-bd_PCMH-like_sf"/>
</dbReference>
<dbReference type="SUPFAM" id="SSF54631">
    <property type="entry name" value="CBS-domain pair"/>
    <property type="match status" value="1"/>
</dbReference>
<dbReference type="SMART" id="SM01091">
    <property type="entry name" value="CorC_HlyC"/>
    <property type="match status" value="1"/>
</dbReference>
<feature type="compositionally biased region" description="Polar residues" evidence="5">
    <location>
        <begin position="47"/>
        <end position="64"/>
    </location>
</feature>
<feature type="compositionally biased region" description="Polar residues" evidence="5">
    <location>
        <begin position="1"/>
        <end position="12"/>
    </location>
</feature>
<evidence type="ECO:0000256" key="4">
    <source>
        <dbReference type="PROSITE-ProRule" id="PRU00703"/>
    </source>
</evidence>
<dbReference type="Proteomes" id="UP000231655">
    <property type="component" value="Unassembled WGS sequence"/>
</dbReference>
<feature type="compositionally biased region" description="Low complexity" evidence="5">
    <location>
        <begin position="68"/>
        <end position="96"/>
    </location>
</feature>
<name>A0A285IFU1_9RHOB</name>
<dbReference type="Gene3D" id="3.30.465.10">
    <property type="match status" value="1"/>
</dbReference>
<dbReference type="GO" id="GO:0005886">
    <property type="term" value="C:plasma membrane"/>
    <property type="evidence" value="ECO:0007669"/>
    <property type="project" value="TreeGrafter"/>
</dbReference>
<proteinExistence type="inferred from homology"/>
<dbReference type="FunFam" id="3.10.580.10:FF:000002">
    <property type="entry name" value="Magnesium/cobalt efflux protein CorC"/>
    <property type="match status" value="1"/>
</dbReference>
<dbReference type="PANTHER" id="PTHR22777">
    <property type="entry name" value="HEMOLYSIN-RELATED"/>
    <property type="match status" value="1"/>
</dbReference>
<dbReference type="InterPro" id="IPR044751">
    <property type="entry name" value="Ion_transp-like_CBS"/>
</dbReference>
<evidence type="ECO:0000313" key="8">
    <source>
        <dbReference type="Proteomes" id="UP000231655"/>
    </source>
</evidence>
<evidence type="ECO:0000256" key="3">
    <source>
        <dbReference type="ARBA" id="ARBA00023122"/>
    </source>
</evidence>